<comment type="caution">
    <text evidence="2">The sequence shown here is derived from an EMBL/GenBank/DDBJ whole genome shotgun (WGS) entry which is preliminary data.</text>
</comment>
<evidence type="ECO:0000313" key="3">
    <source>
        <dbReference type="Proteomes" id="UP000532010"/>
    </source>
</evidence>
<sequence>MVILPLASLGIEYALVPAADLVVLVGKWFVFWAVVVELGFGDVAIALIALLSVYRTDWLPPAAIVGAVSAGLAGLQHVRNNGWTRLESIAMASDLLVAAVAIPHPIAG</sequence>
<keyword evidence="1" id="KW-0812">Transmembrane</keyword>
<keyword evidence="1" id="KW-1133">Transmembrane helix</keyword>
<dbReference type="AlphaFoldDB" id="A0A7W4VLI9"/>
<accession>A0A7W4VLI9</accession>
<name>A0A7W4VLI9_9HYPH</name>
<evidence type="ECO:0000313" key="2">
    <source>
        <dbReference type="EMBL" id="MBB3019413.1"/>
    </source>
</evidence>
<keyword evidence="3" id="KW-1185">Reference proteome</keyword>
<keyword evidence="1" id="KW-0472">Membrane</keyword>
<organism evidence="2 3">
    <name type="scientific">Microvirga lupini</name>
    <dbReference type="NCBI Taxonomy" id="420324"/>
    <lineage>
        <taxon>Bacteria</taxon>
        <taxon>Pseudomonadati</taxon>
        <taxon>Pseudomonadota</taxon>
        <taxon>Alphaproteobacteria</taxon>
        <taxon>Hyphomicrobiales</taxon>
        <taxon>Methylobacteriaceae</taxon>
        <taxon>Microvirga</taxon>
    </lineage>
</organism>
<protein>
    <submittedName>
        <fullName evidence="2">Uncharacterized protein</fullName>
    </submittedName>
</protein>
<reference evidence="2 3" key="1">
    <citation type="submission" date="2020-08" db="EMBL/GenBank/DDBJ databases">
        <title>The Agave Microbiome: Exploring the role of microbial communities in plant adaptations to desert environments.</title>
        <authorList>
            <person name="Partida-Martinez L.P."/>
        </authorList>
    </citation>
    <scope>NUCLEOTIDE SEQUENCE [LARGE SCALE GENOMIC DNA]</scope>
    <source>
        <strain evidence="2 3">AT3.9</strain>
    </source>
</reference>
<dbReference type="RefSeq" id="WP_246408120.1">
    <property type="nucleotide sequence ID" value="NZ_JACHWB010000003.1"/>
</dbReference>
<dbReference type="EMBL" id="JACHWB010000003">
    <property type="protein sequence ID" value="MBB3019413.1"/>
    <property type="molecule type" value="Genomic_DNA"/>
</dbReference>
<feature type="transmembrane region" description="Helical" evidence="1">
    <location>
        <begin position="28"/>
        <end position="51"/>
    </location>
</feature>
<dbReference type="Proteomes" id="UP000532010">
    <property type="component" value="Unassembled WGS sequence"/>
</dbReference>
<proteinExistence type="predicted"/>
<gene>
    <name evidence="2" type="ORF">FHR70_002478</name>
</gene>
<evidence type="ECO:0000256" key="1">
    <source>
        <dbReference type="SAM" id="Phobius"/>
    </source>
</evidence>